<accession>C5KGQ6</accession>
<feature type="region of interest" description="Disordered" evidence="2">
    <location>
        <begin position="600"/>
        <end position="628"/>
    </location>
</feature>
<dbReference type="GeneID" id="9063382"/>
<organism evidence="7">
    <name type="scientific">Perkinsus marinus (strain ATCC 50983 / TXsc)</name>
    <dbReference type="NCBI Taxonomy" id="423536"/>
    <lineage>
        <taxon>Eukaryota</taxon>
        <taxon>Sar</taxon>
        <taxon>Alveolata</taxon>
        <taxon>Perkinsozoa</taxon>
        <taxon>Perkinsea</taxon>
        <taxon>Perkinsida</taxon>
        <taxon>Perkinsidae</taxon>
        <taxon>Perkinsus</taxon>
    </lineage>
</organism>
<dbReference type="InParanoid" id="C5KGQ6"/>
<feature type="compositionally biased region" description="Acidic residues" evidence="2">
    <location>
        <begin position="615"/>
        <end position="624"/>
    </location>
</feature>
<proteinExistence type="predicted"/>
<dbReference type="GO" id="GO:0008270">
    <property type="term" value="F:zinc ion binding"/>
    <property type="evidence" value="ECO:0007669"/>
    <property type="project" value="UniProtKB-KW"/>
</dbReference>
<keyword evidence="1" id="KW-0479">Metal-binding</keyword>
<dbReference type="InterPro" id="IPR032714">
    <property type="entry name" value="DZIP1_N"/>
</dbReference>
<gene>
    <name evidence="6" type="ORF">Pmar_PMAR029455</name>
</gene>
<feature type="chain" id="PRO_5002954126" description="C2H2-type domain-containing protein" evidence="4">
    <location>
        <begin position="30"/>
        <end position="3401"/>
    </location>
</feature>
<dbReference type="PANTHER" id="PTHR11319">
    <property type="entry name" value="G PROTEIN-COUPLED RECEPTOR-RELATED"/>
    <property type="match status" value="1"/>
</dbReference>
<feature type="transmembrane region" description="Helical" evidence="3">
    <location>
        <begin position="3293"/>
        <end position="3316"/>
    </location>
</feature>
<protein>
    <recommendedName>
        <fullName evidence="5">C2H2-type domain-containing protein</fullName>
    </recommendedName>
</protein>
<evidence type="ECO:0000256" key="4">
    <source>
        <dbReference type="SAM" id="SignalP"/>
    </source>
</evidence>
<feature type="transmembrane region" description="Helical" evidence="3">
    <location>
        <begin position="3234"/>
        <end position="3254"/>
    </location>
</feature>
<sequence length="3401" mass="373564">MSTHHSGSTTTLTITILSILEELLQTVGSLSGTIIPQQRIRVKKESAITEVDSKPHNNESNSDVVAQQQHLQLPLPEFTIFYRNIYTGVCFDGFDLAIYRSGRKSLRDNLRRRLFKKDVEEDTYELPLSVLEGGVADSDASSFAGSLGGSSLAVPVDDPLQPLRGSICEIRVTLTGVLAASHIEVEASDKCVRIRHEPPFEGHRKYRPLIIWFPTPFLGGVQKCEFDGKMLNIDIAVDKMQPETILECDTEEEEGDTLKASAACEDDSLREPMGAGIGISWWMSALSSLPPLSASVGADPGPTTATEAFKFTFRDKKGKLKWRQVCRPDVVESIVSKGDVGRLQEVLEEVAFASVSSDDLQTVADEQILVLINLLQLGLEFTLSMYSQSYHITEQLMGRVAELTATKKKLKHRLIAVASEGGSVHHPRGIPCGDCEKRFEDGHFLTEHVKRRHALTNTIVHEAEKENAMMPMQQQAVGEELLRRYLAELSTKVDQLVAQREAAYPREAQMPAAPVLSESVVERLKTESRLQTASLREDIEVCIKEMVSEKMQRSLGELADEIDRKLGTLDEKQKTATQRHEEWIASNLQRAVSRAVSLVPIPTSGEGPPATYAGELEDDYDDGEGDSKRGINEAIASSDEVDASQEAGYLENEIAELRRRREEEGLARRMSIERRENIIAEMHDMFKSVVTDSVMGKMLLENPTPKLTVEAACQPSPEGSMVVPGVTEVQLARVGETTVQNELRSFVESLPTSQRAGLLIQGAMEGIVRRSAGAGVPPQHGIMTSPRGGPQKAIRREGRRLGLMQRTVNQEEGEDSVIEVMPMSPPRSDEESEVLPIHHVVAERSLPSRRVEAVEVNNSVESLPGLYLTLDEASADGEPLGQAFIPSGCETLTSICDRKCTATNLWSFTHYIAYVSIECENTEANSAASNSSTISVAYNFLARSPWDLPEDPPSSTYVVVGATTKPARVGPPTSITTSRLHGSDVLVRWTPSNRSASNCDFHSWLVVAFYGSREVASSPGCTVEELPIYDRSRTECTVVIEQCNSVVEFVVRELCILADADSLPSRRSFPLRIEDTTDCLERVDPPTSVAATTPTVTTLRLTWVGSHYGCFPGGLPTTQRNLLRFWQIRGRRIGSASYEAVACRDDNDHIHLEDIIIPSTRANSYSCTVIDLNADTRYSFVVKELCADAAERADSVLSEPSMPLATLPVLRTKWRVEIGPPLGSDRKAEISIRSLIVFIDANCTSVERNITGIATGIVEGYVEIKFDTPTNITCVRVEHNAKEDFSVSLKYFDPPIGQFAVHYVFNNLQGGGTAPDWKMTDKLPYPVCSSAEAVCSTYMKCTIRGPQCSWQHQGDRIIPLALSAFSRNPPHLCHEDLIMRAKATVTGFPAPSKDDTEDSALLGVSRAGNITSDGQLIFGFGDTPITAKPGLYQLCKCDMKSGPNGCPITIKGLLREGWPRNPYMIPAGALVVNGPLARSRVFTVIRGQRFKIELLGYGLSPDDRILVATDECGLGVAVRAFSDSDSIGEPHNTSLVDTEGSSYQQRQEYYWPGRVQSYPGAYQLGQPLSLEGIGGQGLSQAADHVLIDTICGHDGSPAIRGLPNAGRSIAASNNGSAFIFDPILAVTAEVGSYALCWCREVNPPSCMTNGDFAAVLGRLAIIGPDARLNEDHFGYRGRSLFIDLRGQGLHPDGSDSILFRPDDKDYEGCLRGTDVNVQTGFAPIGYTLRSLPYADQQKVIRTDIEVFYHGFIEASPGTYHMCWSTTTTMDRLLNQGAASPSNMLMSRFYRADAGTFKVRGPYPNQVVACAYGSDECLIESLRGIDLNEGDRIRVISRYGTTNAARDLPEGYSACPGSPDTDGRPSCSLVTDYRAVAGTLIVAEPLGCNEQDEHDDDCSLKIPRSLVTAEGLAILRIDSLDCGDFTVEDEENVLGILQTSQMRAEASSTNTLSFTWRNAFLSSAGDLNASSLTKGTFKLCQIVDGVLRELTVVYGRMSPIGKMTFGYGGQPMMASPIPQELRVFTLCPQSSRWDRSTRTCDCQPGYYPLPEASSSRPADHVCEPCPVGFYCPGKGRKLLCAAGFTTDGKGTRNIEGCMCSPGRFLDGDTSTCRPCPRGSYKTEVANLTTCPRGCFNARGLVEPIPGATSDLGGTGPLDCRCEEGYILSYAGGREVDLKEEPLTCISCPLGMICRSGGTMEARIPMTVSYLLSGMDDPDVIGNSDGTSMASGRVMSVLSDLLCRLPPAVRDVEGNTCIVEGVSAALPRRLLAIDTALDDRRRLQLDEAVTGVEITARMVVSARAAAAVEAASVGEVEEIVGRLREAPEEVFEGLEGITDCVCGPGWAPLGLTSTSLCERCGFNSYKAGVFNTPNNTCTPCSVISKRMVTRIDTAPAPGYCVCRPGYYWDSDRAACTPCPQGSICTEHPLNANPPPLAIRVLARWYGPTLDHQWHQEISRHPTRIPCPSGMTSLGTIEDRGGDGDPAQVYTTSDASMLESCECAPGRKEVPVEAVLLEGGQRKSSKYYKLRVDRTVLGGPLGDGSISSPWWAQGYIELLGWTPYYCKTSITPCAYDWSTMGLWTYDRVKDALGRATSVSDLRLPLLLHLGSGVYNETSANGTFDARMGGERVAAVVVNSRSRVCEKCGSGKIKLDIGNTETCIESCPLNSESNPGAISGKDCYCSRGSYRDVVTEMLLTGDYTERSTLVCKPCSSLVPGRPEVAECPGQELPISMSDYYIVPQRVASGGIFGAKKTTPYGLDNTIARRYRSPVVEACVVEEDSEIPSISPPTTCKAHGQCLEGMRGFMCGACTSGYWRDDVEKSCEACDTSWWAQALYYLNIPWSLLIDSAQAVIIAKFTADAADDESRPIHSVIIKILGNYFIAITPLGRFDFSKLNRYSRNPGMSTEVNIPTWSRSFFRKLIAIKDIVPEIKVESSIMCIFPEAPRQHIVEASLWLISPLFKIIFLTIVCGILISMRKHLWSIFMFIRGLRVKRDRTIKIVSRKIRRGLTHRRSSTSSFSTRRSSTASIVPESLYDIDVSSDESSINEALPGKEEELAVSPLGEGRQLGIWRTDYPIKAESRTRRAVRILCGFLSDSTPVYLVAAFYSWQKVTEKMLLLLQCNSFGDTVRGEYVDKLRWMTDPDVICFDGHPHSALVSVAVLGLITWTFGFVFLSMVLLFNNRKVLMEDSCLRKYGFLYLGFEIRCWYWESVKRVQAFLYGLITNISLGDMKVKLVCYAVLSGVSCLLHVAVMPYDDREKGLLDALEAKSLFSIFITHITIQLVLMFDLADEVVVFMILLCGLMNGAFIVHAIYHLLKEYAFYYVRNREKRAAELEEARKERTRRKAIKEVAHGVSQVSRMSVEAQIKRDRKMTRKRLDRFLSLGGTLDESTIRDPQDDSAT</sequence>
<feature type="signal peptide" evidence="4">
    <location>
        <begin position="1"/>
        <end position="29"/>
    </location>
</feature>
<dbReference type="PROSITE" id="PS00028">
    <property type="entry name" value="ZINC_FINGER_C2H2_1"/>
    <property type="match status" value="1"/>
</dbReference>
<keyword evidence="3" id="KW-1133">Transmembrane helix</keyword>
<evidence type="ECO:0000259" key="5">
    <source>
        <dbReference type="PROSITE" id="PS50157"/>
    </source>
</evidence>
<dbReference type="SMART" id="SM01411">
    <property type="entry name" value="Ephrin_rec_like"/>
    <property type="match status" value="4"/>
</dbReference>
<feature type="domain" description="C2H2-type" evidence="5">
    <location>
        <begin position="430"/>
        <end position="466"/>
    </location>
</feature>
<evidence type="ECO:0000256" key="2">
    <source>
        <dbReference type="SAM" id="MobiDB-lite"/>
    </source>
</evidence>
<keyword evidence="3" id="KW-0472">Membrane</keyword>
<dbReference type="PANTHER" id="PTHR11319:SF35">
    <property type="entry name" value="OUTER MEMBRANE PROTEIN PMPC-RELATED"/>
    <property type="match status" value="1"/>
</dbReference>
<dbReference type="OrthoDB" id="439917at2759"/>
<evidence type="ECO:0000256" key="1">
    <source>
        <dbReference type="PROSITE-ProRule" id="PRU00042"/>
    </source>
</evidence>
<dbReference type="EMBL" id="GG673027">
    <property type="protein sequence ID" value="EER16324.1"/>
    <property type="molecule type" value="Genomic_DNA"/>
</dbReference>
<keyword evidence="7" id="KW-1185">Reference proteome</keyword>
<keyword evidence="1" id="KW-0862">Zinc</keyword>
<keyword evidence="4" id="KW-0732">Signal</keyword>
<reference evidence="6 7" key="1">
    <citation type="submission" date="2008-07" db="EMBL/GenBank/DDBJ databases">
        <authorList>
            <person name="El-Sayed N."/>
            <person name="Caler E."/>
            <person name="Inman J."/>
            <person name="Amedeo P."/>
            <person name="Hass B."/>
            <person name="Wortman J."/>
        </authorList>
    </citation>
    <scope>NUCLEOTIDE SEQUENCE [LARGE SCALE GENOMIC DNA]</scope>
    <source>
        <strain evidence="7">ATCC 50983 / TXsc</strain>
    </source>
</reference>
<evidence type="ECO:0000313" key="6">
    <source>
        <dbReference type="EMBL" id="EER16324.1"/>
    </source>
</evidence>
<feature type="transmembrane region" description="Helical" evidence="3">
    <location>
        <begin position="2953"/>
        <end position="2975"/>
    </location>
</feature>
<name>C5KGQ6_PERM5</name>
<dbReference type="PROSITE" id="PS50157">
    <property type="entry name" value="ZINC_FINGER_C2H2_2"/>
    <property type="match status" value="1"/>
</dbReference>
<dbReference type="SUPFAM" id="SSF57184">
    <property type="entry name" value="Growth factor receptor domain"/>
    <property type="match status" value="2"/>
</dbReference>
<dbReference type="Proteomes" id="UP000007800">
    <property type="component" value="Unassembled WGS sequence"/>
</dbReference>
<evidence type="ECO:0000256" key="3">
    <source>
        <dbReference type="SAM" id="Phobius"/>
    </source>
</evidence>
<feature type="transmembrane region" description="Helical" evidence="3">
    <location>
        <begin position="3154"/>
        <end position="3179"/>
    </location>
</feature>
<dbReference type="Pfam" id="PF13815">
    <property type="entry name" value="Dzip-like_N"/>
    <property type="match status" value="1"/>
</dbReference>
<dbReference type="RefSeq" id="XP_002784528.1">
    <property type="nucleotide sequence ID" value="XM_002784482.1"/>
</dbReference>
<dbReference type="InterPro" id="IPR013087">
    <property type="entry name" value="Znf_C2H2_type"/>
</dbReference>
<evidence type="ECO:0000313" key="7">
    <source>
        <dbReference type="Proteomes" id="UP000007800"/>
    </source>
</evidence>
<feature type="transmembrane region" description="Helical" evidence="3">
    <location>
        <begin position="3085"/>
        <end position="3108"/>
    </location>
</feature>
<keyword evidence="1" id="KW-0863">Zinc-finger</keyword>
<dbReference type="InterPro" id="IPR009030">
    <property type="entry name" value="Growth_fac_rcpt_cys_sf"/>
</dbReference>
<keyword evidence="3" id="KW-0812">Transmembrane</keyword>